<gene>
    <name evidence="1" type="ORF">MGALJ_60190</name>
    <name evidence="2" type="ORF">MGALJ_61910</name>
</gene>
<proteinExistence type="predicted"/>
<dbReference type="EMBL" id="AP022602">
    <property type="protein sequence ID" value="BBY96350.1"/>
    <property type="molecule type" value="Genomic_DNA"/>
</dbReference>
<organism evidence="2 3">
    <name type="scientific">Mycobacterium gallinarum</name>
    <dbReference type="NCBI Taxonomy" id="39689"/>
    <lineage>
        <taxon>Bacteria</taxon>
        <taxon>Bacillati</taxon>
        <taxon>Actinomycetota</taxon>
        <taxon>Actinomycetes</taxon>
        <taxon>Mycobacteriales</taxon>
        <taxon>Mycobacteriaceae</taxon>
        <taxon>Mycobacterium</taxon>
    </lineage>
</organism>
<geneLocation type="plasmid" evidence="2 3">
    <name>pJCM6399</name>
</geneLocation>
<keyword evidence="3" id="KW-1185">Reference proteome</keyword>
<name>A0A9W4FIL7_9MYCO</name>
<reference evidence="2 3" key="1">
    <citation type="journal article" date="2019" name="Emerg. Microbes Infect.">
        <title>Comprehensive subspecies identification of 175 nontuberculous mycobacteria species based on 7547 genomic profiles.</title>
        <authorList>
            <person name="Matsumoto Y."/>
            <person name="Kinjo T."/>
            <person name="Motooka D."/>
            <person name="Nabeya D."/>
            <person name="Jung N."/>
            <person name="Uechi K."/>
            <person name="Horii T."/>
            <person name="Iida T."/>
            <person name="Fujita J."/>
            <person name="Nakamura S."/>
        </authorList>
    </citation>
    <scope>NUCLEOTIDE SEQUENCE [LARGE SCALE GENOMIC DNA]</scope>
    <source>
        <strain evidence="2 3">JCM 6399</strain>
        <plasmid evidence="2">pJCM6399</plasmid>
    </source>
</reference>
<dbReference type="KEGG" id="mgau:MGALJ_61910"/>
<keyword evidence="2" id="KW-0614">Plasmid</keyword>
<dbReference type="KEGG" id="mgau:MGALJ_60190"/>
<sequence length="80" mass="8568">MTTVFLANVRTAVEATAIAETADNAARLACEKAMEYLQSVHGDLGYDDPMLVGQYFGVDVLAFEVGGPAQFTRRSTLLAP</sequence>
<dbReference type="AlphaFoldDB" id="A0A9W4FIL7"/>
<dbReference type="Proteomes" id="UP000465785">
    <property type="component" value="Plasmid pJCM6399"/>
</dbReference>
<dbReference type="RefSeq" id="WP_163738652.1">
    <property type="nucleotide sequence ID" value="NZ_AP022602.1"/>
</dbReference>
<accession>A0A9W4FIL7</accession>
<protein>
    <submittedName>
        <fullName evidence="2">Uncharacterized protein</fullName>
    </submittedName>
</protein>
<evidence type="ECO:0000313" key="3">
    <source>
        <dbReference type="Proteomes" id="UP000465785"/>
    </source>
</evidence>
<reference evidence="2" key="2">
    <citation type="submission" date="2020-02" db="EMBL/GenBank/DDBJ databases">
        <authorList>
            <person name="Matsumoto Y."/>
            <person name="Motooka D."/>
            <person name="Nakamura S."/>
        </authorList>
    </citation>
    <scope>NUCLEOTIDE SEQUENCE</scope>
    <source>
        <strain evidence="2">JCM 6399</strain>
        <plasmid evidence="2">pJCM6399</plasmid>
    </source>
</reference>
<dbReference type="EMBL" id="AP022602">
    <property type="protein sequence ID" value="BBY96522.1"/>
    <property type="molecule type" value="Genomic_DNA"/>
</dbReference>
<evidence type="ECO:0000313" key="2">
    <source>
        <dbReference type="EMBL" id="BBY96522.1"/>
    </source>
</evidence>
<evidence type="ECO:0000313" key="1">
    <source>
        <dbReference type="EMBL" id="BBY96350.1"/>
    </source>
</evidence>